<protein>
    <submittedName>
        <fullName evidence="1">Uncharacterized protein</fullName>
    </submittedName>
</protein>
<gene>
    <name evidence="1" type="ORF">CEXT_27701</name>
</gene>
<accession>A0AAV4VA38</accession>
<dbReference type="EMBL" id="BPLR01014164">
    <property type="protein sequence ID" value="GIY66883.1"/>
    <property type="molecule type" value="Genomic_DNA"/>
</dbReference>
<sequence>MTVTCTTFISLVDDMSAVTVEILPMGTLMIFIGKKKILHNTKNSNCRGRPYLSYLRPGESPFLVIGMDSTTMLIHRGELKCNPIKRPFGVVVSGAYMSISSYLHKLQSGFCEDSDLLRQHIIVKRGK</sequence>
<reference evidence="1 2" key="1">
    <citation type="submission" date="2021-06" db="EMBL/GenBank/DDBJ databases">
        <title>Caerostris extrusa draft genome.</title>
        <authorList>
            <person name="Kono N."/>
            <person name="Arakawa K."/>
        </authorList>
    </citation>
    <scope>NUCLEOTIDE SEQUENCE [LARGE SCALE GENOMIC DNA]</scope>
</reference>
<evidence type="ECO:0000313" key="2">
    <source>
        <dbReference type="Proteomes" id="UP001054945"/>
    </source>
</evidence>
<organism evidence="1 2">
    <name type="scientific">Caerostris extrusa</name>
    <name type="common">Bark spider</name>
    <name type="synonym">Caerostris bankana</name>
    <dbReference type="NCBI Taxonomy" id="172846"/>
    <lineage>
        <taxon>Eukaryota</taxon>
        <taxon>Metazoa</taxon>
        <taxon>Ecdysozoa</taxon>
        <taxon>Arthropoda</taxon>
        <taxon>Chelicerata</taxon>
        <taxon>Arachnida</taxon>
        <taxon>Araneae</taxon>
        <taxon>Araneomorphae</taxon>
        <taxon>Entelegynae</taxon>
        <taxon>Araneoidea</taxon>
        <taxon>Araneidae</taxon>
        <taxon>Caerostris</taxon>
    </lineage>
</organism>
<proteinExistence type="predicted"/>
<keyword evidence="2" id="KW-1185">Reference proteome</keyword>
<name>A0AAV4VA38_CAEEX</name>
<dbReference type="Proteomes" id="UP001054945">
    <property type="component" value="Unassembled WGS sequence"/>
</dbReference>
<evidence type="ECO:0000313" key="1">
    <source>
        <dbReference type="EMBL" id="GIY66883.1"/>
    </source>
</evidence>
<dbReference type="AlphaFoldDB" id="A0AAV4VA38"/>
<comment type="caution">
    <text evidence="1">The sequence shown here is derived from an EMBL/GenBank/DDBJ whole genome shotgun (WGS) entry which is preliminary data.</text>
</comment>